<evidence type="ECO:0000313" key="3">
    <source>
        <dbReference type="EMBL" id="TCO26245.1"/>
    </source>
</evidence>
<dbReference type="PANTHER" id="PTHR22946:SF9">
    <property type="entry name" value="POLYKETIDE TRANSFERASE AF380"/>
    <property type="match status" value="1"/>
</dbReference>
<dbReference type="Proteomes" id="UP000294508">
    <property type="component" value="Unassembled WGS sequence"/>
</dbReference>
<dbReference type="SUPFAM" id="SSF53474">
    <property type="entry name" value="alpha/beta-Hydrolases"/>
    <property type="match status" value="1"/>
</dbReference>
<dbReference type="Gene3D" id="3.40.50.1820">
    <property type="entry name" value="alpha/beta hydrolase"/>
    <property type="match status" value="1"/>
</dbReference>
<keyword evidence="4" id="KW-1185">Reference proteome</keyword>
<dbReference type="OrthoDB" id="4158640at2"/>
<dbReference type="EMBL" id="SLWN01000007">
    <property type="protein sequence ID" value="TCO26245.1"/>
    <property type="molecule type" value="Genomic_DNA"/>
</dbReference>
<evidence type="ECO:0000256" key="2">
    <source>
        <dbReference type="ARBA" id="ARBA00022801"/>
    </source>
</evidence>
<dbReference type="GO" id="GO:0052689">
    <property type="term" value="F:carboxylic ester hydrolase activity"/>
    <property type="evidence" value="ECO:0007669"/>
    <property type="project" value="UniProtKB-ARBA"/>
</dbReference>
<proteinExistence type="inferred from homology"/>
<dbReference type="RefSeq" id="WP_132210907.1">
    <property type="nucleotide sequence ID" value="NZ_SLWN01000007.1"/>
</dbReference>
<evidence type="ECO:0000313" key="4">
    <source>
        <dbReference type="Proteomes" id="UP000294508"/>
    </source>
</evidence>
<gene>
    <name evidence="3" type="ORF">EV652_107136</name>
</gene>
<dbReference type="AlphaFoldDB" id="A0A4R2HDS0"/>
<comment type="caution">
    <text evidence="3">The sequence shown here is derived from an EMBL/GenBank/DDBJ whole genome shotgun (WGS) entry which is preliminary data.</text>
</comment>
<evidence type="ECO:0000256" key="1">
    <source>
        <dbReference type="ARBA" id="ARBA00008645"/>
    </source>
</evidence>
<dbReference type="PANTHER" id="PTHR22946">
    <property type="entry name" value="DIENELACTONE HYDROLASE DOMAIN-CONTAINING PROTEIN-RELATED"/>
    <property type="match status" value="1"/>
</dbReference>
<reference evidence="3 4" key="1">
    <citation type="journal article" date="2015" name="Stand. Genomic Sci.">
        <title>Genomic Encyclopedia of Bacterial and Archaeal Type Strains, Phase III: the genomes of soil and plant-associated and newly described type strains.</title>
        <authorList>
            <person name="Whitman W.B."/>
            <person name="Woyke T."/>
            <person name="Klenk H.P."/>
            <person name="Zhou Y."/>
            <person name="Lilburn T.G."/>
            <person name="Beck B.J."/>
            <person name="De Vos P."/>
            <person name="Vandamme P."/>
            <person name="Eisen J.A."/>
            <person name="Garrity G."/>
            <person name="Hugenholtz P."/>
            <person name="Kyrpides N.C."/>
        </authorList>
    </citation>
    <scope>NUCLEOTIDE SEQUENCE [LARGE SCALE GENOMIC DNA]</scope>
    <source>
        <strain evidence="3 4">VKM Ac-2572</strain>
    </source>
</reference>
<keyword evidence="2 3" id="KW-0378">Hydrolase</keyword>
<dbReference type="InterPro" id="IPR029058">
    <property type="entry name" value="AB_hydrolase_fold"/>
</dbReference>
<organism evidence="3 4">
    <name type="scientific">Kribbella steppae</name>
    <dbReference type="NCBI Taxonomy" id="2512223"/>
    <lineage>
        <taxon>Bacteria</taxon>
        <taxon>Bacillati</taxon>
        <taxon>Actinomycetota</taxon>
        <taxon>Actinomycetes</taxon>
        <taxon>Propionibacteriales</taxon>
        <taxon>Kribbellaceae</taxon>
        <taxon>Kribbella</taxon>
    </lineage>
</organism>
<comment type="similarity">
    <text evidence="1">Belongs to the AB hydrolase superfamily.</text>
</comment>
<sequence length="269" mass="28568">MCEIGQVDVLRWVGEAATGGGVSERQFHVVRDEGDVPGVMWFPEGVDGPLPVVLLGHGGSGHKRGGRQEMLGRWFAAEAGIGAVAIDGPYHGERVAGQMSATEYQSRIAELGVDKVTDGMVGDWDATVDALVADGWIDGERVGYLGLSMGTRFGVPLVAGGRVRCAVLGKCGMVQPAAMPVGVDMAPRFAVDAPRVTVPLLFHVQWDDELFPRSGQLELFDLLGSPDKQLIAFPGPHRGAVPAAVAAWCSFLVERLGLVDRLGAERRTS</sequence>
<protein>
    <submittedName>
        <fullName evidence="3">Dienelactone hydrolase</fullName>
    </submittedName>
</protein>
<dbReference type="InterPro" id="IPR050261">
    <property type="entry name" value="FrsA_esterase"/>
</dbReference>
<accession>A0A4R2HDS0</accession>
<name>A0A4R2HDS0_9ACTN</name>